<accession>A0AAD3N7H2</accession>
<feature type="compositionally biased region" description="Low complexity" evidence="1">
    <location>
        <begin position="170"/>
        <end position="189"/>
    </location>
</feature>
<name>A0AAD3N7H2_LATJO</name>
<evidence type="ECO:0000313" key="3">
    <source>
        <dbReference type="Proteomes" id="UP001279410"/>
    </source>
</evidence>
<protein>
    <submittedName>
        <fullName evidence="2">G protein-coupled receptor, class C, group 5, member Ba isoform X1</fullName>
    </submittedName>
</protein>
<sequence length="314" mass="34581">MQAGRREPPELLRLCPRTAWSALPPQVSAVALRLLLTVKRGGRAARQYLPRTLTVSLQPRTALLPAATDCRPGPVWEGHRQRCTPSGRWVTRLLSLWVPVGFYLYGNAWLKPTASQTIGSTSQNSTRTETIDEDIPLSQAASGEPGPRIQPIFYFMPPEVSGGGAGQHNTNTARPSASSRSNASPTQSSDYDPERERREHILQSQGTCTDGYLSQTSPPGQHLPTVRMSFCCLSHRWHMKVETFGSCPPSIHGVVGEGKAHRQLCNELSNLSLKEPPASVVWYSMQESLCSFPTSQLYHSNKPSSPDCYHLPTP</sequence>
<keyword evidence="2" id="KW-0675">Receptor</keyword>
<dbReference type="AlphaFoldDB" id="A0AAD3N7H2"/>
<gene>
    <name evidence="2" type="ORF">AKAME5_001758300</name>
</gene>
<dbReference type="EMBL" id="BRZM01000088">
    <property type="protein sequence ID" value="GLD66169.1"/>
    <property type="molecule type" value="Genomic_DNA"/>
</dbReference>
<reference evidence="2" key="1">
    <citation type="submission" date="2022-08" db="EMBL/GenBank/DDBJ databases">
        <title>Genome sequencing of akame (Lates japonicus).</title>
        <authorList>
            <person name="Hashiguchi Y."/>
            <person name="Takahashi H."/>
        </authorList>
    </citation>
    <scope>NUCLEOTIDE SEQUENCE</scope>
    <source>
        <strain evidence="2">Kochi</strain>
    </source>
</reference>
<comment type="caution">
    <text evidence="2">The sequence shown here is derived from an EMBL/GenBank/DDBJ whole genome shotgun (WGS) entry which is preliminary data.</text>
</comment>
<dbReference type="Proteomes" id="UP001279410">
    <property type="component" value="Unassembled WGS sequence"/>
</dbReference>
<feature type="region of interest" description="Disordered" evidence="1">
    <location>
        <begin position="134"/>
        <end position="198"/>
    </location>
</feature>
<keyword evidence="3" id="KW-1185">Reference proteome</keyword>
<organism evidence="2 3">
    <name type="scientific">Lates japonicus</name>
    <name type="common">Japanese lates</name>
    <dbReference type="NCBI Taxonomy" id="270547"/>
    <lineage>
        <taxon>Eukaryota</taxon>
        <taxon>Metazoa</taxon>
        <taxon>Chordata</taxon>
        <taxon>Craniata</taxon>
        <taxon>Vertebrata</taxon>
        <taxon>Euteleostomi</taxon>
        <taxon>Actinopterygii</taxon>
        <taxon>Neopterygii</taxon>
        <taxon>Teleostei</taxon>
        <taxon>Neoteleostei</taxon>
        <taxon>Acanthomorphata</taxon>
        <taxon>Carangaria</taxon>
        <taxon>Carangaria incertae sedis</taxon>
        <taxon>Centropomidae</taxon>
        <taxon>Lates</taxon>
    </lineage>
</organism>
<evidence type="ECO:0000256" key="1">
    <source>
        <dbReference type="SAM" id="MobiDB-lite"/>
    </source>
</evidence>
<proteinExistence type="predicted"/>
<evidence type="ECO:0000313" key="2">
    <source>
        <dbReference type="EMBL" id="GLD66169.1"/>
    </source>
</evidence>